<evidence type="ECO:0000256" key="1">
    <source>
        <dbReference type="SAM" id="MobiDB-lite"/>
    </source>
</evidence>
<evidence type="ECO:0000313" key="3">
    <source>
        <dbReference type="EMBL" id="KDR09791.1"/>
    </source>
</evidence>
<dbReference type="GO" id="GO:0003723">
    <property type="term" value="F:RNA binding"/>
    <property type="evidence" value="ECO:0007669"/>
    <property type="project" value="TreeGrafter"/>
</dbReference>
<dbReference type="InterPro" id="IPR030217">
    <property type="entry name" value="NXF_fam"/>
</dbReference>
<dbReference type="GO" id="GO:0016973">
    <property type="term" value="P:poly(A)+ mRNA export from nucleus"/>
    <property type="evidence" value="ECO:0007669"/>
    <property type="project" value="TreeGrafter"/>
</dbReference>
<dbReference type="EMBL" id="KK853214">
    <property type="protein sequence ID" value="KDR09791.1"/>
    <property type="molecule type" value="Genomic_DNA"/>
</dbReference>
<keyword evidence="4" id="KW-1185">Reference proteome</keyword>
<dbReference type="Proteomes" id="UP000027135">
    <property type="component" value="Unassembled WGS sequence"/>
</dbReference>
<dbReference type="Pfam" id="PF24048">
    <property type="entry name" value="LRR_NXF1-5"/>
    <property type="match status" value="1"/>
</dbReference>
<protein>
    <submittedName>
        <fullName evidence="3">Nuclear RNA export factor 1</fullName>
    </submittedName>
</protein>
<dbReference type="InParanoid" id="A0A067QVC7"/>
<proteinExistence type="predicted"/>
<dbReference type="InterPro" id="IPR057125">
    <property type="entry name" value="NXF1/2/3/5-like_LRR"/>
</dbReference>
<dbReference type="Gene3D" id="3.80.10.10">
    <property type="entry name" value="Ribonuclease Inhibitor"/>
    <property type="match status" value="1"/>
</dbReference>
<accession>A0A067QVC7</accession>
<dbReference type="PANTHER" id="PTHR10662">
    <property type="entry name" value="NUCLEAR RNA EXPORT FACTOR"/>
    <property type="match status" value="1"/>
</dbReference>
<feature type="compositionally biased region" description="Basic residues" evidence="1">
    <location>
        <begin position="29"/>
        <end position="45"/>
    </location>
</feature>
<dbReference type="PROSITE" id="PS51450">
    <property type="entry name" value="LRR"/>
    <property type="match status" value="1"/>
</dbReference>
<dbReference type="InterPro" id="IPR032675">
    <property type="entry name" value="LRR_dom_sf"/>
</dbReference>
<dbReference type="eggNOG" id="KOG3763">
    <property type="taxonomic scope" value="Eukaryota"/>
</dbReference>
<dbReference type="GO" id="GO:0005634">
    <property type="term" value="C:nucleus"/>
    <property type="evidence" value="ECO:0007669"/>
    <property type="project" value="TreeGrafter"/>
</dbReference>
<gene>
    <name evidence="3" type="ORF">L798_00614</name>
</gene>
<dbReference type="InterPro" id="IPR001611">
    <property type="entry name" value="Leu-rich_rpt"/>
</dbReference>
<sequence>MKWYGHVKRMGEGRTAQQMLDMRVTGTRPRGRPRRSTPGSSRRHSGRLIPYVRRLSSQEVLVVEAVDMEAWVQVTEGDKIVASPLYHHNIKAHNLSWFHTDPYLTDNYAVALLRPNIMLAVLDITVENALDLEALDLSDNKLYSLDNLSVLSIKLPNLKALHIKINRMPDMHHLDCLEGLHLEERAGCKYQDSNLRKRFQKFLKLDRFDPSPLILPDVITKNNNKSYSEEGLSFVCRLLEEHYRLYEQNNRKQLASVYLDNSMFFLTSTYPLDQNTTTTSEIHYGQPESCVCER</sequence>
<reference evidence="3 4" key="1">
    <citation type="journal article" date="2014" name="Nat. Commun.">
        <title>Molecular traces of alternative social organization in a termite genome.</title>
        <authorList>
            <person name="Terrapon N."/>
            <person name="Li C."/>
            <person name="Robertson H.M."/>
            <person name="Ji L."/>
            <person name="Meng X."/>
            <person name="Booth W."/>
            <person name="Chen Z."/>
            <person name="Childers C.P."/>
            <person name="Glastad K.M."/>
            <person name="Gokhale K."/>
            <person name="Gowin J."/>
            <person name="Gronenberg W."/>
            <person name="Hermansen R.A."/>
            <person name="Hu H."/>
            <person name="Hunt B.G."/>
            <person name="Huylmans A.K."/>
            <person name="Khalil S.M."/>
            <person name="Mitchell R.D."/>
            <person name="Munoz-Torres M.C."/>
            <person name="Mustard J.A."/>
            <person name="Pan H."/>
            <person name="Reese J.T."/>
            <person name="Scharf M.E."/>
            <person name="Sun F."/>
            <person name="Vogel H."/>
            <person name="Xiao J."/>
            <person name="Yang W."/>
            <person name="Yang Z."/>
            <person name="Yang Z."/>
            <person name="Zhou J."/>
            <person name="Zhu J."/>
            <person name="Brent C.S."/>
            <person name="Elsik C.G."/>
            <person name="Goodisman M.A."/>
            <person name="Liberles D.A."/>
            <person name="Roe R.M."/>
            <person name="Vargo E.L."/>
            <person name="Vilcinskas A."/>
            <person name="Wang J."/>
            <person name="Bornberg-Bauer E."/>
            <person name="Korb J."/>
            <person name="Zhang G."/>
            <person name="Liebig J."/>
        </authorList>
    </citation>
    <scope>NUCLEOTIDE SEQUENCE [LARGE SCALE GENOMIC DNA]</scope>
    <source>
        <tissue evidence="3">Whole organism</tissue>
    </source>
</reference>
<dbReference type="SUPFAM" id="SSF52058">
    <property type="entry name" value="L domain-like"/>
    <property type="match status" value="1"/>
</dbReference>
<feature type="region of interest" description="Disordered" evidence="1">
    <location>
        <begin position="15"/>
        <end position="45"/>
    </location>
</feature>
<feature type="domain" description="NXF1/2/3/5-like leucine-rich repeat" evidence="2">
    <location>
        <begin position="86"/>
        <end position="184"/>
    </location>
</feature>
<evidence type="ECO:0000313" key="4">
    <source>
        <dbReference type="Proteomes" id="UP000027135"/>
    </source>
</evidence>
<dbReference type="STRING" id="136037.A0A067QVC7"/>
<dbReference type="PANTHER" id="PTHR10662:SF22">
    <property type="entry name" value="NUCLEAR RNA EXPORT FACTOR 1"/>
    <property type="match status" value="1"/>
</dbReference>
<name>A0A067QVC7_ZOONE</name>
<dbReference type="AlphaFoldDB" id="A0A067QVC7"/>
<organism evidence="3 4">
    <name type="scientific">Zootermopsis nevadensis</name>
    <name type="common">Dampwood termite</name>
    <dbReference type="NCBI Taxonomy" id="136037"/>
    <lineage>
        <taxon>Eukaryota</taxon>
        <taxon>Metazoa</taxon>
        <taxon>Ecdysozoa</taxon>
        <taxon>Arthropoda</taxon>
        <taxon>Hexapoda</taxon>
        <taxon>Insecta</taxon>
        <taxon>Pterygota</taxon>
        <taxon>Neoptera</taxon>
        <taxon>Polyneoptera</taxon>
        <taxon>Dictyoptera</taxon>
        <taxon>Blattodea</taxon>
        <taxon>Blattoidea</taxon>
        <taxon>Termitoidae</taxon>
        <taxon>Termopsidae</taxon>
        <taxon>Zootermopsis</taxon>
    </lineage>
</organism>
<evidence type="ECO:0000259" key="2">
    <source>
        <dbReference type="Pfam" id="PF24048"/>
    </source>
</evidence>